<keyword evidence="10" id="KW-1185">Reference proteome</keyword>
<dbReference type="Gene3D" id="6.10.250.2270">
    <property type="match status" value="1"/>
</dbReference>
<comment type="function">
    <text evidence="1">Component of the ribosome, a large ribonucleoprotein complex responsible for the synthesis of proteins in the cell. The small ribosomal subunit (SSU) binds messenger RNAs (mRNAs) and translates the encoded message by selecting cognate aminoacyl-transfer RNA (tRNA) molecules. The large subunit (LSU) contains the ribosomal catalytic site termed the peptidyl transferase center (PTC), which catalyzes the formation of peptide bonds, thereby polymerizing the amino acids delivered by tRNAs into a polypeptide chain. The nascent polypeptides leave the ribosome through a tunnel in the LSU and interact with protein factors that function in enzymatic processing, targeting, and the membrane insertion of nascent chains at the exit of the ribosomal tunnel.</text>
</comment>
<keyword evidence="5 9" id="KW-0689">Ribosomal protein</keyword>
<evidence type="ECO:0000256" key="6">
    <source>
        <dbReference type="ARBA" id="ARBA00023274"/>
    </source>
</evidence>
<dbReference type="STRING" id="154538.A0A1M2VTN7"/>
<keyword evidence="6" id="KW-0687">Ribonucleoprotein</keyword>
<evidence type="ECO:0000256" key="5">
    <source>
        <dbReference type="ARBA" id="ARBA00022980"/>
    </source>
</evidence>
<evidence type="ECO:0000256" key="4">
    <source>
        <dbReference type="ARBA" id="ARBA00022490"/>
    </source>
</evidence>
<keyword evidence="4" id="KW-0963">Cytoplasm</keyword>
<dbReference type="Gene3D" id="2.30.30.30">
    <property type="match status" value="1"/>
</dbReference>
<gene>
    <name evidence="9" type="ORF">TRAPUB_12526</name>
</gene>
<dbReference type="InterPro" id="IPR014722">
    <property type="entry name" value="Rib_uL2_dom2"/>
</dbReference>
<evidence type="ECO:0000313" key="9">
    <source>
        <dbReference type="EMBL" id="OJT10964.1"/>
    </source>
</evidence>
<dbReference type="InterPro" id="IPR005824">
    <property type="entry name" value="KOW"/>
</dbReference>
<dbReference type="FunFam" id="2.30.30.30:FF:000030">
    <property type="entry name" value="60S ribosomal protein L14"/>
    <property type="match status" value="1"/>
</dbReference>
<accession>A0A1M2VTN7</accession>
<evidence type="ECO:0000259" key="7">
    <source>
        <dbReference type="Pfam" id="PF00467"/>
    </source>
</evidence>
<dbReference type="SUPFAM" id="SSF50104">
    <property type="entry name" value="Translation proteins SH3-like domain"/>
    <property type="match status" value="1"/>
</dbReference>
<dbReference type="Proteomes" id="UP000184267">
    <property type="component" value="Unassembled WGS sequence"/>
</dbReference>
<reference evidence="9 10" key="1">
    <citation type="submission" date="2016-10" db="EMBL/GenBank/DDBJ databases">
        <title>Genome sequence of the basidiomycete white-rot fungus Trametes pubescens.</title>
        <authorList>
            <person name="Makela M.R."/>
            <person name="Granchi Z."/>
            <person name="Peng M."/>
            <person name="De Vries R.P."/>
            <person name="Grigoriev I."/>
            <person name="Riley R."/>
            <person name="Hilden K."/>
        </authorList>
    </citation>
    <scope>NUCLEOTIDE SEQUENCE [LARGE SCALE GENOMIC DNA]</scope>
    <source>
        <strain evidence="9 10">FBCC735</strain>
    </source>
</reference>
<evidence type="ECO:0000313" key="10">
    <source>
        <dbReference type="Proteomes" id="UP000184267"/>
    </source>
</evidence>
<dbReference type="EMBL" id="MNAD01000704">
    <property type="protein sequence ID" value="OJT10964.1"/>
    <property type="molecule type" value="Genomic_DNA"/>
</dbReference>
<comment type="caution">
    <text evidence="9">The sequence shown here is derived from an EMBL/GenBank/DDBJ whole genome shotgun (WGS) entry which is preliminary data.</text>
</comment>
<dbReference type="GO" id="GO:0006412">
    <property type="term" value="P:translation"/>
    <property type="evidence" value="ECO:0007669"/>
    <property type="project" value="InterPro"/>
</dbReference>
<dbReference type="AlphaFoldDB" id="A0A1M2VTN7"/>
<comment type="subcellular location">
    <subcellularLocation>
        <location evidence="2">Cytoplasm</location>
    </subcellularLocation>
</comment>
<evidence type="ECO:0000256" key="3">
    <source>
        <dbReference type="ARBA" id="ARBA00006592"/>
    </source>
</evidence>
<dbReference type="GO" id="GO:0042273">
    <property type="term" value="P:ribosomal large subunit biogenesis"/>
    <property type="evidence" value="ECO:0007669"/>
    <property type="project" value="TreeGrafter"/>
</dbReference>
<dbReference type="InterPro" id="IPR039660">
    <property type="entry name" value="Ribosomal_eL14"/>
</dbReference>
<proteinExistence type="inferred from homology"/>
<dbReference type="CDD" id="cd23702">
    <property type="entry name" value="eL14"/>
    <property type="match status" value="1"/>
</dbReference>
<evidence type="ECO:0000256" key="2">
    <source>
        <dbReference type="ARBA" id="ARBA00004496"/>
    </source>
</evidence>
<feature type="domain" description="KOW" evidence="7">
    <location>
        <begin position="153"/>
        <end position="183"/>
    </location>
</feature>
<protein>
    <submittedName>
        <fullName evidence="9">60S ribosomal protein L14</fullName>
    </submittedName>
</protein>
<dbReference type="GO" id="GO:0022625">
    <property type="term" value="C:cytosolic large ribosomal subunit"/>
    <property type="evidence" value="ECO:0007669"/>
    <property type="project" value="TreeGrafter"/>
</dbReference>
<name>A0A1M2VTN7_TRAPU</name>
<comment type="similarity">
    <text evidence="3">Belongs to the eukaryotic ribosomal protein eL14 family.</text>
</comment>
<dbReference type="Pfam" id="PF01929">
    <property type="entry name" value="Ribosomal_L14e"/>
    <property type="match status" value="1"/>
</dbReference>
<dbReference type="GO" id="GO:0003735">
    <property type="term" value="F:structural constituent of ribosome"/>
    <property type="evidence" value="ECO:0007669"/>
    <property type="project" value="InterPro"/>
</dbReference>
<dbReference type="InterPro" id="IPR002784">
    <property type="entry name" value="Ribosomal_eL14_dom"/>
</dbReference>
<evidence type="ECO:0000256" key="1">
    <source>
        <dbReference type="ARBA" id="ARBA00004021"/>
    </source>
</evidence>
<dbReference type="OrthoDB" id="1875589at2759"/>
<dbReference type="Pfam" id="PF00467">
    <property type="entry name" value="KOW"/>
    <property type="match status" value="1"/>
</dbReference>
<dbReference type="GO" id="GO:0003723">
    <property type="term" value="F:RNA binding"/>
    <property type="evidence" value="ECO:0007669"/>
    <property type="project" value="InterPro"/>
</dbReference>
<sequence length="277" mass="30330">MFKSEHGAAVLLGTIQHAVTVKAGEEEEIAGAYGPALVWGSWGSRGQWPFGNCRLSAFSPPKFSTASTTSSSTQHAGECPKRCQSVIRRVQGAVEVDLRDLERDLEMDGMPEVWMTSGYLGEAGNIGLGAIRDTLGHLLDEAQPSNFQRFVEVGRVVLLKSGPSEGNIAVIVEIIDHNRAIIDGPTTGVARQSFPYRHLTLTPFVLASLPRGAGTGVVRKYLEKEGTVEKWNKSAWAQRREAVEKRRKLNDFERFAVMIAKKARRDVVRKSVAKASA</sequence>
<dbReference type="PANTHER" id="PTHR11127">
    <property type="entry name" value="60S RIBOSOMAL PROTEIN L14"/>
    <property type="match status" value="1"/>
</dbReference>
<organism evidence="9 10">
    <name type="scientific">Trametes pubescens</name>
    <name type="common">White-rot fungus</name>
    <dbReference type="NCBI Taxonomy" id="154538"/>
    <lineage>
        <taxon>Eukaryota</taxon>
        <taxon>Fungi</taxon>
        <taxon>Dikarya</taxon>
        <taxon>Basidiomycota</taxon>
        <taxon>Agaricomycotina</taxon>
        <taxon>Agaricomycetes</taxon>
        <taxon>Polyporales</taxon>
        <taxon>Polyporaceae</taxon>
        <taxon>Trametes</taxon>
    </lineage>
</organism>
<feature type="domain" description="Large ribosomal subunit protein eL14" evidence="8">
    <location>
        <begin position="191"/>
        <end position="265"/>
    </location>
</feature>
<evidence type="ECO:0000259" key="8">
    <source>
        <dbReference type="Pfam" id="PF01929"/>
    </source>
</evidence>
<dbReference type="PANTHER" id="PTHR11127:SF2">
    <property type="entry name" value="LARGE RIBOSOMAL SUBUNIT PROTEIN EL14"/>
    <property type="match status" value="1"/>
</dbReference>
<dbReference type="InterPro" id="IPR008991">
    <property type="entry name" value="Translation_prot_SH3-like_sf"/>
</dbReference>